<evidence type="ECO:0000256" key="1">
    <source>
        <dbReference type="SAM" id="MobiDB-lite"/>
    </source>
</evidence>
<reference evidence="2 3" key="1">
    <citation type="journal article" date="2018" name="BMC Genomics">
        <title>The genome of Naegleria lovaniensis, the basis for a comparative approach to unravel pathogenicity factors of the human pathogenic amoeba N. fowleri.</title>
        <authorList>
            <person name="Liechti N."/>
            <person name="Schurch N."/>
            <person name="Bruggmann R."/>
            <person name="Wittwer M."/>
        </authorList>
    </citation>
    <scope>NUCLEOTIDE SEQUENCE [LARGE SCALE GENOMIC DNA]</scope>
    <source>
        <strain evidence="2 3">ATCC 30569</strain>
    </source>
</reference>
<name>A0AA88KHY7_NAELO</name>
<evidence type="ECO:0000313" key="3">
    <source>
        <dbReference type="Proteomes" id="UP000816034"/>
    </source>
</evidence>
<proteinExistence type="predicted"/>
<dbReference type="AlphaFoldDB" id="A0AA88KHY7"/>
<feature type="region of interest" description="Disordered" evidence="1">
    <location>
        <begin position="123"/>
        <end position="143"/>
    </location>
</feature>
<gene>
    <name evidence="2" type="ORF">C9374_008456</name>
</gene>
<keyword evidence="3" id="KW-1185">Reference proteome</keyword>
<accession>A0AA88KHY7</accession>
<dbReference type="EMBL" id="PYSW02000034">
    <property type="protein sequence ID" value="KAG2378313.1"/>
    <property type="molecule type" value="Genomic_DNA"/>
</dbReference>
<organism evidence="2 3">
    <name type="scientific">Naegleria lovaniensis</name>
    <name type="common">Amoeba</name>
    <dbReference type="NCBI Taxonomy" id="51637"/>
    <lineage>
        <taxon>Eukaryota</taxon>
        <taxon>Discoba</taxon>
        <taxon>Heterolobosea</taxon>
        <taxon>Tetramitia</taxon>
        <taxon>Eutetramitia</taxon>
        <taxon>Vahlkampfiidae</taxon>
        <taxon>Naegleria</taxon>
    </lineage>
</organism>
<protein>
    <submittedName>
        <fullName evidence="2">Uncharacterized protein</fullName>
    </submittedName>
</protein>
<dbReference type="Proteomes" id="UP000816034">
    <property type="component" value="Unassembled WGS sequence"/>
</dbReference>
<sequence>MIKSSNSLINSLSKARSLLHAHHRQPFPSLNQKQNSMMVMIIGNRVTDFSNNPCNNTKRNVSFISPGMLEEYGEEDRTPLDARELIARIKKNHQLEDHAGITLFKDPLNHLIYGTTSHRKKFQHRWNSSSSRMKRRTAQSSCY</sequence>
<dbReference type="RefSeq" id="XP_044545575.1">
    <property type="nucleotide sequence ID" value="XM_044698534.1"/>
</dbReference>
<dbReference type="GeneID" id="68100910"/>
<evidence type="ECO:0000313" key="2">
    <source>
        <dbReference type="EMBL" id="KAG2378313.1"/>
    </source>
</evidence>
<comment type="caution">
    <text evidence="2">The sequence shown here is derived from an EMBL/GenBank/DDBJ whole genome shotgun (WGS) entry which is preliminary data.</text>
</comment>